<dbReference type="InterPro" id="IPR006597">
    <property type="entry name" value="Sel1-like"/>
</dbReference>
<dbReference type="Proteomes" id="UP000199058">
    <property type="component" value="Unassembled WGS sequence"/>
</dbReference>
<evidence type="ECO:0000313" key="1">
    <source>
        <dbReference type="EMBL" id="SFC22355.1"/>
    </source>
</evidence>
<dbReference type="SMART" id="SM00671">
    <property type="entry name" value="SEL1"/>
    <property type="match status" value="2"/>
</dbReference>
<dbReference type="RefSeq" id="WP_177203521.1">
    <property type="nucleotide sequence ID" value="NZ_FOLH01000003.1"/>
</dbReference>
<dbReference type="STRING" id="1122252.SAMN05660443_1959"/>
<gene>
    <name evidence="1" type="ORF">SAMN05660443_1959</name>
</gene>
<dbReference type="SUPFAM" id="SSF81901">
    <property type="entry name" value="HCP-like"/>
    <property type="match status" value="1"/>
</dbReference>
<dbReference type="EMBL" id="FOLH01000003">
    <property type="protein sequence ID" value="SFC22355.1"/>
    <property type="molecule type" value="Genomic_DNA"/>
</dbReference>
<protein>
    <submittedName>
        <fullName evidence="1">Sel1 repeat-containing protein</fullName>
    </submittedName>
</protein>
<reference evidence="1 2" key="1">
    <citation type="submission" date="2016-10" db="EMBL/GenBank/DDBJ databases">
        <authorList>
            <person name="de Groot N.N."/>
        </authorList>
    </citation>
    <scope>NUCLEOTIDE SEQUENCE [LARGE SCALE GENOMIC DNA]</scope>
    <source>
        <strain evidence="1 2">DSM 18438</strain>
    </source>
</reference>
<dbReference type="PANTHER" id="PTHR11102:SF160">
    <property type="entry name" value="ERAD-ASSOCIATED E3 UBIQUITIN-PROTEIN LIGASE COMPONENT HRD3"/>
    <property type="match status" value="1"/>
</dbReference>
<dbReference type="PANTHER" id="PTHR11102">
    <property type="entry name" value="SEL-1-LIKE PROTEIN"/>
    <property type="match status" value="1"/>
</dbReference>
<proteinExistence type="predicted"/>
<keyword evidence="2" id="KW-1185">Reference proteome</keyword>
<dbReference type="InterPro" id="IPR050767">
    <property type="entry name" value="Sel1_AlgK"/>
</dbReference>
<name>A0A1I1HF68_9GAMM</name>
<accession>A0A1I1HF68</accession>
<dbReference type="InterPro" id="IPR011990">
    <property type="entry name" value="TPR-like_helical_dom_sf"/>
</dbReference>
<dbReference type="Gene3D" id="1.25.40.10">
    <property type="entry name" value="Tetratricopeptide repeat domain"/>
    <property type="match status" value="1"/>
</dbReference>
<organism evidence="1 2">
    <name type="scientific">Marinospirillum celere</name>
    <dbReference type="NCBI Taxonomy" id="1122252"/>
    <lineage>
        <taxon>Bacteria</taxon>
        <taxon>Pseudomonadati</taxon>
        <taxon>Pseudomonadota</taxon>
        <taxon>Gammaproteobacteria</taxon>
        <taxon>Oceanospirillales</taxon>
        <taxon>Oceanospirillaceae</taxon>
        <taxon>Marinospirillum</taxon>
    </lineage>
</organism>
<dbReference type="Pfam" id="PF08238">
    <property type="entry name" value="Sel1"/>
    <property type="match status" value="3"/>
</dbReference>
<evidence type="ECO:0000313" key="2">
    <source>
        <dbReference type="Proteomes" id="UP000199058"/>
    </source>
</evidence>
<dbReference type="AlphaFoldDB" id="A0A1I1HF68"/>
<sequence length="150" mass="16688">MLPSSQFLASIEFSLADSFYKLACKPGMRLFRHLTRGLMHHAAKLGHQRTLLVFGQRLLQEGGTQRDKILGAEYLLQAAQQGNPEAQWLAGGIYEKGLAPFVVSDPNAVTWYARAAEQGHVQACKRLAQAYRVGELGLSASEDKARFWEQ</sequence>